<comment type="subunit">
    <text evidence="6">Part of the 50S ribosomal subunit.</text>
</comment>
<dbReference type="PATRIC" id="fig|228908.8.peg.388"/>
<dbReference type="Pfam" id="PF01280">
    <property type="entry name" value="Ribosomal_L19e"/>
    <property type="match status" value="1"/>
</dbReference>
<dbReference type="InterPro" id="IPR023638">
    <property type="entry name" value="Ribosomal_eL19_CS"/>
</dbReference>
<comment type="similarity">
    <text evidence="1 6 7">Belongs to the eukaryotic ribosomal protein eL19 family.</text>
</comment>
<evidence type="ECO:0000256" key="6">
    <source>
        <dbReference type="HAMAP-Rule" id="MF_01475"/>
    </source>
</evidence>
<evidence type="ECO:0000256" key="3">
    <source>
        <dbReference type="ARBA" id="ARBA00022884"/>
    </source>
</evidence>
<dbReference type="SUPFAM" id="SSF48140">
    <property type="entry name" value="Ribosomal protein L19 (L19e)"/>
    <property type="match status" value="1"/>
</dbReference>
<dbReference type="InterPro" id="IPR033936">
    <property type="entry name" value="Ribosomal_eL19_arc"/>
</dbReference>
<dbReference type="NCBIfam" id="NF006343">
    <property type="entry name" value="PRK08570.1"/>
    <property type="match status" value="1"/>
</dbReference>
<dbReference type="InterPro" id="IPR039547">
    <property type="entry name" value="Ribosomal_eL19"/>
</dbReference>
<feature type="compositionally biased region" description="Basic residues" evidence="8">
    <location>
        <begin position="59"/>
        <end position="85"/>
    </location>
</feature>
<evidence type="ECO:0000256" key="2">
    <source>
        <dbReference type="ARBA" id="ARBA00022730"/>
    </source>
</evidence>
<dbReference type="GO" id="GO:0003735">
    <property type="term" value="F:structural constituent of ribosome"/>
    <property type="evidence" value="ECO:0007669"/>
    <property type="project" value="InterPro"/>
</dbReference>
<evidence type="ECO:0000313" key="10">
    <source>
        <dbReference type="EMBL" id="AAR39227.1"/>
    </source>
</evidence>
<dbReference type="GO" id="GO:0022625">
    <property type="term" value="C:cytosolic large ribosomal subunit"/>
    <property type="evidence" value="ECO:0007669"/>
    <property type="project" value="InterPro"/>
</dbReference>
<dbReference type="InterPro" id="IPR015972">
    <property type="entry name" value="Ribosomal_eL19_dom1"/>
</dbReference>
<keyword evidence="2 6" id="KW-0699">rRNA-binding</keyword>
<gene>
    <name evidence="6" type="primary">rpl19e</name>
    <name evidence="10" type="ordered locus">NEQ379</name>
</gene>
<organism evidence="10 11">
    <name type="scientific">Nanoarchaeum equitans (strain Kin4-M)</name>
    <dbReference type="NCBI Taxonomy" id="228908"/>
    <lineage>
        <taxon>Archaea</taxon>
        <taxon>Nanobdellota</taxon>
        <taxon>Candidatus Nanoarchaeia</taxon>
        <taxon>Nanoarchaeales</taxon>
        <taxon>Nanoarchaeaceae</taxon>
        <taxon>Nanoarchaeum</taxon>
    </lineage>
</organism>
<dbReference type="GO" id="GO:0070180">
    <property type="term" value="F:large ribosomal subunit rRNA binding"/>
    <property type="evidence" value="ECO:0007669"/>
    <property type="project" value="UniProtKB-UniRule"/>
</dbReference>
<dbReference type="HOGENOM" id="CLU_083919_1_1_2"/>
<evidence type="ECO:0000313" key="11">
    <source>
        <dbReference type="Proteomes" id="UP000000578"/>
    </source>
</evidence>
<evidence type="ECO:0000259" key="9">
    <source>
        <dbReference type="SMART" id="SM01416"/>
    </source>
</evidence>
<dbReference type="CDD" id="cd01418">
    <property type="entry name" value="Ribosomal_L19e_A"/>
    <property type="match status" value="1"/>
</dbReference>
<dbReference type="PROSITE" id="PS00526">
    <property type="entry name" value="RIBOSOMAL_L19E"/>
    <property type="match status" value="1"/>
</dbReference>
<dbReference type="STRING" id="228908.NEQ379"/>
<keyword evidence="11" id="KW-1185">Reference proteome</keyword>
<dbReference type="SMART" id="SM01416">
    <property type="entry name" value="Ribosomal_L19e"/>
    <property type="match status" value="1"/>
</dbReference>
<keyword evidence="5 6" id="KW-0687">Ribonucleoprotein</keyword>
<comment type="function">
    <text evidence="6">Binds to the 23S rRNA.</text>
</comment>
<dbReference type="Proteomes" id="UP000000578">
    <property type="component" value="Chromosome"/>
</dbReference>
<dbReference type="FunFam" id="1.10.1650.10:FF:000001">
    <property type="entry name" value="Ribosomal protein L19"/>
    <property type="match status" value="1"/>
</dbReference>
<dbReference type="FunFam" id="1.10.1200.240:FF:000003">
    <property type="entry name" value="50S ribosomal protein L19e"/>
    <property type="match status" value="1"/>
</dbReference>
<dbReference type="AlphaFoldDB" id="Q74N10"/>
<sequence>MDVSTQRRMAAEILKVGLDRVWIDPNHLKEVAEALTKDDIRELIKRGIIKKLPIEGQSRKRARELHEKKKKGRRRGPGSRKGKRTARADPKRQWINKVRAQRKLLKELKEKKIIDNKTYWDLYKKVKGNLFKSRSHLLLYLKQKGIM</sequence>
<feature type="region of interest" description="Disordered" evidence="8">
    <location>
        <begin position="55"/>
        <end position="92"/>
    </location>
</feature>
<keyword evidence="4 6" id="KW-0689">Ribosomal protein</keyword>
<feature type="domain" description="Large ribosomal subunit protein eL19" evidence="9">
    <location>
        <begin position="2"/>
        <end position="145"/>
    </location>
</feature>
<reference evidence="10 11" key="1">
    <citation type="journal article" date="2003" name="Proc. Natl. Acad. Sci. U.S.A.">
        <title>The genome of Nanoarchaeum equitans: insights into early archaeal evolution and derived parasitism.</title>
        <authorList>
            <person name="Waters E."/>
            <person name="Hohn M.J."/>
            <person name="Ahel I."/>
            <person name="Graham D.E."/>
            <person name="Adams M.D."/>
            <person name="Barnstead M."/>
            <person name="Beeson K.Y."/>
            <person name="Bibbs L."/>
            <person name="Bolanos R."/>
            <person name="Keller M."/>
            <person name="Kretz K."/>
            <person name="Lin X."/>
            <person name="Mathur E."/>
            <person name="Ni J."/>
            <person name="Podar M."/>
            <person name="Richardson T."/>
            <person name="Sutton G.G."/>
            <person name="Simon M."/>
            <person name="Soll D."/>
            <person name="Stetter K.O."/>
            <person name="Short J.M."/>
            <person name="Noordewier M."/>
        </authorList>
    </citation>
    <scope>NUCLEOTIDE SEQUENCE [LARGE SCALE GENOMIC DNA]</scope>
    <source>
        <strain evidence="10 11">Kin4-M</strain>
    </source>
</reference>
<dbReference type="InterPro" id="IPR057260">
    <property type="entry name" value="Ribosomal_L19e_C"/>
</dbReference>
<dbReference type="EMBL" id="AE017199">
    <property type="protein sequence ID" value="AAR39227.1"/>
    <property type="molecule type" value="Genomic_DNA"/>
</dbReference>
<dbReference type="InterPro" id="IPR000196">
    <property type="entry name" value="Ribosomal_eL19_dom"/>
</dbReference>
<dbReference type="Gene3D" id="1.10.1200.240">
    <property type="match status" value="1"/>
</dbReference>
<dbReference type="InterPro" id="IPR035970">
    <property type="entry name" value="60S_ribosomal_eL19_sf"/>
</dbReference>
<protein>
    <recommendedName>
        <fullName evidence="6">Large ribosomal subunit protein eL19</fullName>
    </recommendedName>
</protein>
<evidence type="ECO:0000256" key="5">
    <source>
        <dbReference type="ARBA" id="ARBA00023274"/>
    </source>
</evidence>
<dbReference type="KEGG" id="neq:NEQ379"/>
<accession>Q74N10</accession>
<name>Q74N10_NANEQ</name>
<dbReference type="InterPro" id="IPR057259">
    <property type="entry name" value="Ribosomal_L19e"/>
</dbReference>
<dbReference type="HAMAP" id="MF_01475">
    <property type="entry name" value="Ribosomal_eL19"/>
    <property type="match status" value="1"/>
</dbReference>
<evidence type="ECO:0000256" key="4">
    <source>
        <dbReference type="ARBA" id="ARBA00022980"/>
    </source>
</evidence>
<dbReference type="EnsemblBacteria" id="AAR39227">
    <property type="protein sequence ID" value="AAR39227"/>
    <property type="gene ID" value="NEQ379"/>
</dbReference>
<dbReference type="PANTHER" id="PTHR10722">
    <property type="entry name" value="60S RIBOSOMAL PROTEIN L19"/>
    <property type="match status" value="1"/>
</dbReference>
<evidence type="ECO:0000256" key="1">
    <source>
        <dbReference type="ARBA" id="ARBA00011082"/>
    </source>
</evidence>
<proteinExistence type="inferred from homology"/>
<keyword evidence="3 6" id="KW-0694">RNA-binding</keyword>
<evidence type="ECO:0000256" key="7">
    <source>
        <dbReference type="RuleBase" id="RU000574"/>
    </source>
</evidence>
<dbReference type="GO" id="GO:0006412">
    <property type="term" value="P:translation"/>
    <property type="evidence" value="ECO:0007669"/>
    <property type="project" value="UniProtKB-UniRule"/>
</dbReference>
<dbReference type="Pfam" id="PF25476">
    <property type="entry name" value="Ribosomal_L19e_C"/>
    <property type="match status" value="1"/>
</dbReference>
<evidence type="ECO:0000256" key="8">
    <source>
        <dbReference type="SAM" id="MobiDB-lite"/>
    </source>
</evidence>
<dbReference type="Gene3D" id="1.10.1650.10">
    <property type="match status" value="1"/>
</dbReference>